<dbReference type="EMBL" id="JABDTM020026463">
    <property type="protein sequence ID" value="KAH0811902.1"/>
    <property type="molecule type" value="Genomic_DNA"/>
</dbReference>
<dbReference type="AlphaFoldDB" id="A0A8J6HCJ4"/>
<protein>
    <submittedName>
        <fullName evidence="2">Uncharacterized protein</fullName>
    </submittedName>
</protein>
<name>A0A8J6HCJ4_TENMO</name>
<accession>A0A8J6HCJ4</accession>
<evidence type="ECO:0000313" key="3">
    <source>
        <dbReference type="Proteomes" id="UP000719412"/>
    </source>
</evidence>
<dbReference type="Proteomes" id="UP000719412">
    <property type="component" value="Unassembled WGS sequence"/>
</dbReference>
<evidence type="ECO:0000256" key="1">
    <source>
        <dbReference type="SAM" id="MobiDB-lite"/>
    </source>
</evidence>
<feature type="compositionally biased region" description="Basic residues" evidence="1">
    <location>
        <begin position="116"/>
        <end position="126"/>
    </location>
</feature>
<gene>
    <name evidence="2" type="ORF">GEV33_010890</name>
</gene>
<keyword evidence="3" id="KW-1185">Reference proteome</keyword>
<comment type="caution">
    <text evidence="2">The sequence shown here is derived from an EMBL/GenBank/DDBJ whole genome shotgun (WGS) entry which is preliminary data.</text>
</comment>
<feature type="region of interest" description="Disordered" evidence="1">
    <location>
        <begin position="84"/>
        <end position="134"/>
    </location>
</feature>
<evidence type="ECO:0000313" key="2">
    <source>
        <dbReference type="EMBL" id="KAH0811902.1"/>
    </source>
</evidence>
<reference evidence="2" key="2">
    <citation type="submission" date="2021-08" db="EMBL/GenBank/DDBJ databases">
        <authorList>
            <person name="Eriksson T."/>
        </authorList>
    </citation>
    <scope>NUCLEOTIDE SEQUENCE</scope>
    <source>
        <strain evidence="2">Stoneville</strain>
        <tissue evidence="2">Whole head</tissue>
    </source>
</reference>
<proteinExistence type="predicted"/>
<organism evidence="2 3">
    <name type="scientific">Tenebrio molitor</name>
    <name type="common">Yellow mealworm beetle</name>
    <dbReference type="NCBI Taxonomy" id="7067"/>
    <lineage>
        <taxon>Eukaryota</taxon>
        <taxon>Metazoa</taxon>
        <taxon>Ecdysozoa</taxon>
        <taxon>Arthropoda</taxon>
        <taxon>Hexapoda</taxon>
        <taxon>Insecta</taxon>
        <taxon>Pterygota</taxon>
        <taxon>Neoptera</taxon>
        <taxon>Endopterygota</taxon>
        <taxon>Coleoptera</taxon>
        <taxon>Polyphaga</taxon>
        <taxon>Cucujiformia</taxon>
        <taxon>Tenebrionidae</taxon>
        <taxon>Tenebrio</taxon>
    </lineage>
</organism>
<sequence length="508" mass="57242">MEQARELGTFAALAALESCHKSRKRRCAETHWRFLGRTCHQTYGVLLPLPVRPELQVHRPKRPQTNELSPADKNLTFRHLHRHTCTERRESPKASNHPPPPKLAFNQIRGNPTLKPRVHRRRRRSHLPPTVKASRGRAFERQLTEKLIIIIMMMMTMWQKLDSKALVNLRLCPIAVVEAVLGGGAGEMRKGGHGRVLKIHLNNKARPYANQGGGGYARPPNSDGLISGSAKFGQWKGGEARRASPGRVRWPERDARGVINREGARRRQRDGLINEARAVRSRWKLAGFKRNLASGGWEDIMQTAIKTVPAAPTAWRLTAHSEDCGKCTQPAAAMHRARGRRGRRTAAINGAEKESGGLAVFSQVRLHKRYNGTSQVLHKVENSCLWELIAIYFKLQVEREEDAMSQWLQKHNFFSHPCIWRIFVVVLKNLKGDVSRLLKPETRSPPICESDKLYCPTSPLNGKICSWIVLSVVTFGIEASRFSFQPHCLGLQKPTNTRTSASQSLIPG</sequence>
<reference evidence="2" key="1">
    <citation type="journal article" date="2020" name="J Insects Food Feed">
        <title>The yellow mealworm (Tenebrio molitor) genome: a resource for the emerging insects as food and feed industry.</title>
        <authorList>
            <person name="Eriksson T."/>
            <person name="Andere A."/>
            <person name="Kelstrup H."/>
            <person name="Emery V."/>
            <person name="Picard C."/>
        </authorList>
    </citation>
    <scope>NUCLEOTIDE SEQUENCE</scope>
    <source>
        <strain evidence="2">Stoneville</strain>
        <tissue evidence="2">Whole head</tissue>
    </source>
</reference>